<dbReference type="PIRSF" id="PIRSF016636">
    <property type="entry name" value="AlgI_DltB"/>
    <property type="match status" value="1"/>
</dbReference>
<evidence type="ECO:0000313" key="9">
    <source>
        <dbReference type="EMBL" id="OCB76543.1"/>
    </source>
</evidence>
<feature type="transmembrane region" description="Helical" evidence="8">
    <location>
        <begin position="449"/>
        <end position="467"/>
    </location>
</feature>
<evidence type="ECO:0000256" key="1">
    <source>
        <dbReference type="ARBA" id="ARBA00004651"/>
    </source>
</evidence>
<sequence length="477" mass="56016">MFFNSLTFAVFLPIVFVLYWFVFNKTKSSQNLLLILASYYFYSCWDWRFLFLLVFSTFLDYYTGIQIEKNHNKKIRKFWFWLSIAINLGLLGLFKYYNFFASSFATLLDDFGLKTSPFLLDVVLPVGISFYTFHGLSYVIDIYYKRIKAEYNFVDYSLFVSYFPLLVAGPIERATHLLPQVKLKRTFDYTKAKQGAYQFIWGLVKKVVVADTCATYANAIFDNYSSMNSWSLVLGAVYFSFQIYGDFSGYSDMALGMSKLFGMDLLRNFNYPYFSRDIAEFWRRWHISLSSWFRDYLYIPLGGSKGSKIRQVRNVFIIFVVSGFWHGANWTYLAWGCINALYFLPLLLLNKNRSNIEMVALQWDVASAKEMLHMVYTFALACLAWIFFRAKSITDAVLYLKRMFTQASFSSQYLSNERYNYELLGILLLFVVVEWNNRFKEEPLSGKNSWLKVALAIAAIIALGTYSDYKEFIYFQF</sequence>
<keyword evidence="7 9" id="KW-0808">Transferase</keyword>
<proteinExistence type="inferred from homology"/>
<dbReference type="AlphaFoldDB" id="A0A1B9E3L7"/>
<dbReference type="STRING" id="1763534.GCA_001831475_01106"/>
<dbReference type="Pfam" id="PF03062">
    <property type="entry name" value="MBOAT"/>
    <property type="match status" value="1"/>
</dbReference>
<dbReference type="GO" id="GO:0016746">
    <property type="term" value="F:acyltransferase activity"/>
    <property type="evidence" value="ECO:0007669"/>
    <property type="project" value="UniProtKB-KW"/>
</dbReference>
<feature type="transmembrane region" description="Helical" evidence="8">
    <location>
        <begin position="333"/>
        <end position="350"/>
    </location>
</feature>
<feature type="transmembrane region" description="Helical" evidence="8">
    <location>
        <begin position="118"/>
        <end position="144"/>
    </location>
</feature>
<reference evidence="9 10" key="1">
    <citation type="submission" date="2016-03" db="EMBL/GenBank/DDBJ databases">
        <authorList>
            <person name="Ploux O."/>
        </authorList>
    </citation>
    <scope>NUCLEOTIDE SEQUENCE [LARGE SCALE GENOMIC DNA]</scope>
    <source>
        <strain evidence="9 10">LPB0076</strain>
    </source>
</reference>
<evidence type="ECO:0000256" key="5">
    <source>
        <dbReference type="ARBA" id="ARBA00022989"/>
    </source>
</evidence>
<evidence type="ECO:0000256" key="2">
    <source>
        <dbReference type="ARBA" id="ARBA00010323"/>
    </source>
</evidence>
<evidence type="ECO:0000256" key="6">
    <source>
        <dbReference type="ARBA" id="ARBA00023136"/>
    </source>
</evidence>
<keyword evidence="7 9" id="KW-0012">Acyltransferase</keyword>
<feature type="transmembrane region" description="Helical" evidence="8">
    <location>
        <begin position="32"/>
        <end position="58"/>
    </location>
</feature>
<name>A0A1B9E3L7_9FLAO</name>
<evidence type="ECO:0000256" key="8">
    <source>
        <dbReference type="SAM" id="Phobius"/>
    </source>
</evidence>
<dbReference type="InterPro" id="IPR024194">
    <property type="entry name" value="Ac/AlaTfrase_AlgI/DltB"/>
</dbReference>
<keyword evidence="6 7" id="KW-0472">Membrane</keyword>
<comment type="caution">
    <text evidence="9">The sequence shown here is derived from an EMBL/GenBank/DDBJ whole genome shotgun (WGS) entry which is preliminary data.</text>
</comment>
<dbReference type="GO" id="GO:0042121">
    <property type="term" value="P:alginic acid biosynthetic process"/>
    <property type="evidence" value="ECO:0007669"/>
    <property type="project" value="InterPro"/>
</dbReference>
<keyword evidence="5 8" id="KW-1133">Transmembrane helix</keyword>
<dbReference type="PIRSF" id="PIRSF500217">
    <property type="entry name" value="AlgI"/>
    <property type="match status" value="1"/>
</dbReference>
<evidence type="ECO:0000313" key="10">
    <source>
        <dbReference type="Proteomes" id="UP000093510"/>
    </source>
</evidence>
<dbReference type="PANTHER" id="PTHR13285:SF18">
    <property type="entry name" value="PROTEIN-CYSTEINE N-PALMITOYLTRANSFERASE RASP"/>
    <property type="match status" value="1"/>
</dbReference>
<dbReference type="Proteomes" id="UP000093510">
    <property type="component" value="Unassembled WGS sequence"/>
</dbReference>
<dbReference type="InterPro" id="IPR028362">
    <property type="entry name" value="AlgI"/>
</dbReference>
<dbReference type="RefSeq" id="WP_066333930.1">
    <property type="nucleotide sequence ID" value="NZ_CP017688.1"/>
</dbReference>
<dbReference type="OrthoDB" id="9805788at2"/>
<feature type="transmembrane region" description="Helical" evidence="8">
    <location>
        <begin position="6"/>
        <end position="23"/>
    </location>
</feature>
<evidence type="ECO:0000256" key="4">
    <source>
        <dbReference type="ARBA" id="ARBA00022692"/>
    </source>
</evidence>
<dbReference type="InterPro" id="IPR051085">
    <property type="entry name" value="MB_O-acyltransferase"/>
</dbReference>
<comment type="similarity">
    <text evidence="2 7">Belongs to the membrane-bound acyltransferase family.</text>
</comment>
<dbReference type="EMBL" id="LVEP01000022">
    <property type="protein sequence ID" value="OCB76543.1"/>
    <property type="molecule type" value="Genomic_DNA"/>
</dbReference>
<keyword evidence="3 7" id="KW-1003">Cell membrane</keyword>
<feature type="transmembrane region" description="Helical" evidence="8">
    <location>
        <begin position="371"/>
        <end position="388"/>
    </location>
</feature>
<evidence type="ECO:0000256" key="3">
    <source>
        <dbReference type="ARBA" id="ARBA00022475"/>
    </source>
</evidence>
<keyword evidence="4 8" id="KW-0812">Transmembrane</keyword>
<keyword evidence="10" id="KW-1185">Reference proteome</keyword>
<dbReference type="PANTHER" id="PTHR13285">
    <property type="entry name" value="ACYLTRANSFERASE"/>
    <property type="match status" value="1"/>
</dbReference>
<comment type="subcellular location">
    <subcellularLocation>
        <location evidence="1">Cell membrane</location>
        <topology evidence="1">Multi-pass membrane protein</topology>
    </subcellularLocation>
</comment>
<dbReference type="InterPro" id="IPR004299">
    <property type="entry name" value="MBOAT_fam"/>
</dbReference>
<protein>
    <submittedName>
        <fullName evidence="9">Acyltransferase</fullName>
    </submittedName>
</protein>
<gene>
    <name evidence="9" type="ORF">LPBF_06315</name>
</gene>
<accession>A0A1B9E3L7</accession>
<evidence type="ECO:0000256" key="7">
    <source>
        <dbReference type="PIRNR" id="PIRNR016636"/>
    </source>
</evidence>
<dbReference type="GO" id="GO:0005886">
    <property type="term" value="C:plasma membrane"/>
    <property type="evidence" value="ECO:0007669"/>
    <property type="project" value="UniProtKB-SubCell"/>
</dbReference>
<organism evidence="9 10">
    <name type="scientific">Flavobacterium crassostreae</name>
    <dbReference type="NCBI Taxonomy" id="1763534"/>
    <lineage>
        <taxon>Bacteria</taxon>
        <taxon>Pseudomonadati</taxon>
        <taxon>Bacteroidota</taxon>
        <taxon>Flavobacteriia</taxon>
        <taxon>Flavobacteriales</taxon>
        <taxon>Flavobacteriaceae</taxon>
        <taxon>Flavobacterium</taxon>
    </lineage>
</organism>
<feature type="transmembrane region" description="Helical" evidence="8">
    <location>
        <begin position="419"/>
        <end position="437"/>
    </location>
</feature>
<feature type="transmembrane region" description="Helical" evidence="8">
    <location>
        <begin position="78"/>
        <end position="97"/>
    </location>
</feature>